<evidence type="ECO:0000256" key="1">
    <source>
        <dbReference type="ARBA" id="ARBA00008361"/>
    </source>
</evidence>
<evidence type="ECO:0000259" key="4">
    <source>
        <dbReference type="Pfam" id="PF08241"/>
    </source>
</evidence>
<dbReference type="CDD" id="cd02440">
    <property type="entry name" value="AdoMet_MTases"/>
    <property type="match status" value="1"/>
</dbReference>
<dbReference type="AlphaFoldDB" id="D7FUV2"/>
<reference evidence="5 6" key="1">
    <citation type="journal article" date="2010" name="Nature">
        <title>The Ectocarpus genome and the independent evolution of multicellularity in brown algae.</title>
        <authorList>
            <person name="Cock J.M."/>
            <person name="Sterck L."/>
            <person name="Rouze P."/>
            <person name="Scornet D."/>
            <person name="Allen A.E."/>
            <person name="Amoutzias G."/>
            <person name="Anthouard V."/>
            <person name="Artiguenave F."/>
            <person name="Aury J.M."/>
            <person name="Badger J.H."/>
            <person name="Beszteri B."/>
            <person name="Billiau K."/>
            <person name="Bonnet E."/>
            <person name="Bothwell J.H."/>
            <person name="Bowler C."/>
            <person name="Boyen C."/>
            <person name="Brownlee C."/>
            <person name="Carrano C.J."/>
            <person name="Charrier B."/>
            <person name="Cho G.Y."/>
            <person name="Coelho S.M."/>
            <person name="Collen J."/>
            <person name="Corre E."/>
            <person name="Da Silva C."/>
            <person name="Delage L."/>
            <person name="Delaroque N."/>
            <person name="Dittami S.M."/>
            <person name="Doulbeau S."/>
            <person name="Elias M."/>
            <person name="Farnham G."/>
            <person name="Gachon C.M."/>
            <person name="Gschloessl B."/>
            <person name="Heesch S."/>
            <person name="Jabbari K."/>
            <person name="Jubin C."/>
            <person name="Kawai H."/>
            <person name="Kimura K."/>
            <person name="Kloareg B."/>
            <person name="Kupper F.C."/>
            <person name="Lang D."/>
            <person name="Le Bail A."/>
            <person name="Leblanc C."/>
            <person name="Lerouge P."/>
            <person name="Lohr M."/>
            <person name="Lopez P.J."/>
            <person name="Martens C."/>
            <person name="Maumus F."/>
            <person name="Michel G."/>
            <person name="Miranda-Saavedra D."/>
            <person name="Morales J."/>
            <person name="Moreau H."/>
            <person name="Motomura T."/>
            <person name="Nagasato C."/>
            <person name="Napoli C.A."/>
            <person name="Nelson D.R."/>
            <person name="Nyvall-Collen P."/>
            <person name="Peters A.F."/>
            <person name="Pommier C."/>
            <person name="Potin P."/>
            <person name="Poulain J."/>
            <person name="Quesneville H."/>
            <person name="Read B."/>
            <person name="Rensing S.A."/>
            <person name="Ritter A."/>
            <person name="Rousvoal S."/>
            <person name="Samanta M."/>
            <person name="Samson G."/>
            <person name="Schroeder D.C."/>
            <person name="Segurens B."/>
            <person name="Strittmatter M."/>
            <person name="Tonon T."/>
            <person name="Tregear J.W."/>
            <person name="Valentin K."/>
            <person name="von Dassow P."/>
            <person name="Yamagishi T."/>
            <person name="Van de Peer Y."/>
            <person name="Wincker P."/>
        </authorList>
    </citation>
    <scope>NUCLEOTIDE SEQUENCE [LARGE SCALE GENOMIC DNA]</scope>
    <source>
        <strain evidence="6">Ec32 / CCAP1310/4</strain>
    </source>
</reference>
<keyword evidence="3" id="KW-0808">Transferase</keyword>
<feature type="domain" description="Methyltransferase type 11" evidence="4">
    <location>
        <begin position="8"/>
        <end position="91"/>
    </location>
</feature>
<dbReference type="GO" id="GO:0032259">
    <property type="term" value="P:methylation"/>
    <property type="evidence" value="ECO:0007669"/>
    <property type="project" value="UniProtKB-KW"/>
</dbReference>
<dbReference type="InterPro" id="IPR051419">
    <property type="entry name" value="Lys/N-term_MeTrsfase_sf"/>
</dbReference>
<evidence type="ECO:0000256" key="3">
    <source>
        <dbReference type="ARBA" id="ARBA00022679"/>
    </source>
</evidence>
<sequence length="181" mass="20412">MHALGYRCITAMDISATAIGLMQAGDQDKEGIEYMVGDARKMDSLPDNLFDGIFDKGCADSLICGYRTTDDVVDMFHECCRVLRPSGVFLCVSHGAPDARMHMFEHEGLQWLTNVIPIHGSEGLNVYVSTKWTQEEIEAAERQRLDDIESTISMRTRSTTFSHSTRSRRGIMHQNRIVYAM</sequence>
<dbReference type="GO" id="GO:0008757">
    <property type="term" value="F:S-adenosylmethionine-dependent methyltransferase activity"/>
    <property type="evidence" value="ECO:0007669"/>
    <property type="project" value="InterPro"/>
</dbReference>
<dbReference type="eggNOG" id="KOG2352">
    <property type="taxonomic scope" value="Eukaryota"/>
</dbReference>
<name>D7FUV2_ECTSI</name>
<evidence type="ECO:0000313" key="6">
    <source>
        <dbReference type="Proteomes" id="UP000002630"/>
    </source>
</evidence>
<dbReference type="Gene3D" id="3.40.50.150">
    <property type="entry name" value="Vaccinia Virus protein VP39"/>
    <property type="match status" value="1"/>
</dbReference>
<dbReference type="SUPFAM" id="SSF53335">
    <property type="entry name" value="S-adenosyl-L-methionine-dependent methyltransferases"/>
    <property type="match status" value="1"/>
</dbReference>
<dbReference type="Pfam" id="PF08241">
    <property type="entry name" value="Methyltransf_11"/>
    <property type="match status" value="1"/>
</dbReference>
<dbReference type="InterPro" id="IPR029063">
    <property type="entry name" value="SAM-dependent_MTases_sf"/>
</dbReference>
<evidence type="ECO:0000313" key="5">
    <source>
        <dbReference type="EMBL" id="CBJ31758.1"/>
    </source>
</evidence>
<organism evidence="5 6">
    <name type="scientific">Ectocarpus siliculosus</name>
    <name type="common">Brown alga</name>
    <name type="synonym">Conferva siliculosa</name>
    <dbReference type="NCBI Taxonomy" id="2880"/>
    <lineage>
        <taxon>Eukaryota</taxon>
        <taxon>Sar</taxon>
        <taxon>Stramenopiles</taxon>
        <taxon>Ochrophyta</taxon>
        <taxon>PX clade</taxon>
        <taxon>Phaeophyceae</taxon>
        <taxon>Ectocarpales</taxon>
        <taxon>Ectocarpaceae</taxon>
        <taxon>Ectocarpus</taxon>
    </lineage>
</organism>
<dbReference type="OrthoDB" id="430254at2759"/>
<dbReference type="Proteomes" id="UP000002630">
    <property type="component" value="Linkage Group LG16"/>
</dbReference>
<dbReference type="PANTHER" id="PTHR12176:SF79">
    <property type="entry name" value="METHYLTRANSFERASE TYPE 11 DOMAIN-CONTAINING PROTEIN"/>
    <property type="match status" value="1"/>
</dbReference>
<gene>
    <name evidence="5" type="ORF">Esi_0279_0039</name>
</gene>
<evidence type="ECO:0000256" key="2">
    <source>
        <dbReference type="ARBA" id="ARBA00022603"/>
    </source>
</evidence>
<accession>D7FUV2</accession>
<proteinExistence type="inferred from homology"/>
<dbReference type="EMBL" id="FN649741">
    <property type="protein sequence ID" value="CBJ31758.1"/>
    <property type="molecule type" value="Genomic_DNA"/>
</dbReference>
<keyword evidence="2 5" id="KW-0489">Methyltransferase</keyword>
<comment type="similarity">
    <text evidence="1">Belongs to the methyltransferase superfamily.</text>
</comment>
<dbReference type="EMBL" id="FN648463">
    <property type="protein sequence ID" value="CBJ31758.1"/>
    <property type="molecule type" value="Genomic_DNA"/>
</dbReference>
<keyword evidence="6" id="KW-1185">Reference proteome</keyword>
<dbReference type="PANTHER" id="PTHR12176">
    <property type="entry name" value="SAM-DEPENDENT METHYLTRANSFERASE SUPERFAMILY PROTEIN"/>
    <property type="match status" value="1"/>
</dbReference>
<dbReference type="InterPro" id="IPR013216">
    <property type="entry name" value="Methyltransf_11"/>
</dbReference>
<dbReference type="InParanoid" id="D7FUV2"/>
<protein>
    <submittedName>
        <fullName evidence="5">Methylase, putative</fullName>
    </submittedName>
</protein>